<evidence type="ECO:0000313" key="3">
    <source>
        <dbReference type="Proteomes" id="UP000176850"/>
    </source>
</evidence>
<dbReference type="Gene3D" id="3.90.550.10">
    <property type="entry name" value="Spore Coat Polysaccharide Biosynthesis Protein SpsA, Chain A"/>
    <property type="match status" value="1"/>
</dbReference>
<dbReference type="AlphaFoldDB" id="A0A1F7GI42"/>
<dbReference type="SUPFAM" id="SSF53448">
    <property type="entry name" value="Nucleotide-diphospho-sugar transferases"/>
    <property type="match status" value="1"/>
</dbReference>
<dbReference type="PANTHER" id="PTHR10859:SF91">
    <property type="entry name" value="DOLICHYL-PHOSPHATE BETA-GLUCOSYLTRANSFERASE"/>
    <property type="match status" value="1"/>
</dbReference>
<dbReference type="EMBL" id="MFZH01000032">
    <property type="protein sequence ID" value="OGK18434.1"/>
    <property type="molecule type" value="Genomic_DNA"/>
</dbReference>
<evidence type="ECO:0000313" key="2">
    <source>
        <dbReference type="EMBL" id="OGK18434.1"/>
    </source>
</evidence>
<dbReference type="InterPro" id="IPR001173">
    <property type="entry name" value="Glyco_trans_2-like"/>
</dbReference>
<dbReference type="GO" id="GO:0006487">
    <property type="term" value="P:protein N-linked glycosylation"/>
    <property type="evidence" value="ECO:0007669"/>
    <property type="project" value="TreeGrafter"/>
</dbReference>
<evidence type="ECO:0000259" key="1">
    <source>
        <dbReference type="Pfam" id="PF00535"/>
    </source>
</evidence>
<comment type="caution">
    <text evidence="2">The sequence shown here is derived from an EMBL/GenBank/DDBJ whole genome shotgun (WGS) entry which is preliminary data.</text>
</comment>
<name>A0A1F7GI42_9BACT</name>
<gene>
    <name evidence="2" type="ORF">A2799_03935</name>
</gene>
<dbReference type="Proteomes" id="UP000176850">
    <property type="component" value="Unassembled WGS sequence"/>
</dbReference>
<dbReference type="Pfam" id="PF00535">
    <property type="entry name" value="Glycos_transf_2"/>
    <property type="match status" value="1"/>
</dbReference>
<dbReference type="PANTHER" id="PTHR10859">
    <property type="entry name" value="GLYCOSYL TRANSFERASE"/>
    <property type="match status" value="1"/>
</dbReference>
<accession>A0A1F7GI42</accession>
<reference evidence="2 3" key="1">
    <citation type="journal article" date="2016" name="Nat. Commun.">
        <title>Thousands of microbial genomes shed light on interconnected biogeochemical processes in an aquifer system.</title>
        <authorList>
            <person name="Anantharaman K."/>
            <person name="Brown C.T."/>
            <person name="Hug L.A."/>
            <person name="Sharon I."/>
            <person name="Castelle C.J."/>
            <person name="Probst A.J."/>
            <person name="Thomas B.C."/>
            <person name="Singh A."/>
            <person name="Wilkins M.J."/>
            <person name="Karaoz U."/>
            <person name="Brodie E.L."/>
            <person name="Williams K.H."/>
            <person name="Hubbard S.S."/>
            <person name="Banfield J.F."/>
        </authorList>
    </citation>
    <scope>NUCLEOTIDE SEQUENCE [LARGE SCALE GENOMIC DNA]</scope>
</reference>
<organism evidence="2 3">
    <name type="scientific">Candidatus Roizmanbacteria bacterium RIFCSPHIGHO2_01_FULL_39_24</name>
    <dbReference type="NCBI Taxonomy" id="1802032"/>
    <lineage>
        <taxon>Bacteria</taxon>
        <taxon>Candidatus Roizmaniibacteriota</taxon>
    </lineage>
</organism>
<proteinExistence type="predicted"/>
<protein>
    <recommendedName>
        <fullName evidence="1">Glycosyltransferase 2-like domain-containing protein</fullName>
    </recommendedName>
</protein>
<sequence>MKEISLLIPIYNEEQRLNIPFKKIHSYLEKNFSKKGYEIILINDGSTDKTQELVEMLLKQYKQIQIISYKNNQGKGYALSKGVRVAIGKYVIFLDIDLSVGVREIPKALSFFKKDIDIVIGSRRIKGSKIIIHQPKLRETLGHCYTIFTTSVLDLDITDLTCGFKGFKNAVAKDIFKNPVAHRWSFDAEILYKAYKKGYTVKEIPISWRHVGNSKVNIGFDAIRSFIEVVRIRLLTPGVKRTTIKG</sequence>
<feature type="domain" description="Glycosyltransferase 2-like" evidence="1">
    <location>
        <begin position="5"/>
        <end position="176"/>
    </location>
</feature>
<dbReference type="InterPro" id="IPR029044">
    <property type="entry name" value="Nucleotide-diphossugar_trans"/>
</dbReference>